<organism evidence="1 2">
    <name type="scientific">Sphingomonas panacis</name>
    <dbReference type="NCBI Taxonomy" id="1560345"/>
    <lineage>
        <taxon>Bacteria</taxon>
        <taxon>Pseudomonadati</taxon>
        <taxon>Pseudomonadota</taxon>
        <taxon>Alphaproteobacteria</taxon>
        <taxon>Sphingomonadales</taxon>
        <taxon>Sphingomonadaceae</taxon>
        <taxon>Sphingomonas</taxon>
    </lineage>
</organism>
<dbReference type="InterPro" id="IPR003477">
    <property type="entry name" value="PemK-like"/>
</dbReference>
<sequence length="134" mass="14987">MSLPFHPKPGTIVVCDYSTGFREPEMVKRRLAVTISPKLKRRSDLVTIVPLSTTAPNPEEKWHHKLELLLPPPWGDGPRWAKCDMLSTVGYARLNLPHTRHPVTGSRQYVQVAISHDDVTAVLDAIRSALGIAY</sequence>
<keyword evidence="2" id="KW-1185">Reference proteome</keyword>
<reference evidence="1 2" key="1">
    <citation type="submission" date="2016-01" db="EMBL/GenBank/DDBJ databases">
        <title>Complete genome and mega plasmid sequence of Sphingomonas panacis DCY99 elicits systemic resistance in rice to Xanthomonas oryzae.</title>
        <authorList>
            <person name="Kim Y.J."/>
            <person name="Yang D.C."/>
            <person name="Sing P."/>
        </authorList>
    </citation>
    <scope>NUCLEOTIDE SEQUENCE [LARGE SCALE GENOMIC DNA]</scope>
    <source>
        <strain evidence="1 2">DCY99</strain>
    </source>
</reference>
<dbReference type="SUPFAM" id="SSF50118">
    <property type="entry name" value="Cell growth inhibitor/plasmid maintenance toxic component"/>
    <property type="match status" value="1"/>
</dbReference>
<dbReference type="STRING" id="1560345.AWL63_01910"/>
<dbReference type="AlphaFoldDB" id="A0A1B3Z679"/>
<proteinExistence type="predicted"/>
<dbReference type="InterPro" id="IPR011067">
    <property type="entry name" value="Plasmid_toxin/cell-grow_inhib"/>
</dbReference>
<protein>
    <recommendedName>
        <fullName evidence="3">Growth inhibitor PemK</fullName>
    </recommendedName>
</protein>
<dbReference type="Proteomes" id="UP000094256">
    <property type="component" value="Chromosome"/>
</dbReference>
<evidence type="ECO:0000313" key="2">
    <source>
        <dbReference type="Proteomes" id="UP000094256"/>
    </source>
</evidence>
<evidence type="ECO:0000313" key="1">
    <source>
        <dbReference type="EMBL" id="AOH82916.1"/>
    </source>
</evidence>
<dbReference type="Gene3D" id="2.30.30.110">
    <property type="match status" value="1"/>
</dbReference>
<dbReference type="KEGG" id="span:AWL63_01910"/>
<accession>A0A1B3Z679</accession>
<gene>
    <name evidence="1" type="ORF">AWL63_01910</name>
</gene>
<dbReference type="EMBL" id="CP014168">
    <property type="protein sequence ID" value="AOH82916.1"/>
    <property type="molecule type" value="Genomic_DNA"/>
</dbReference>
<dbReference type="Pfam" id="PF02452">
    <property type="entry name" value="PemK_toxin"/>
    <property type="match status" value="1"/>
</dbReference>
<name>A0A1B3Z679_9SPHN</name>
<evidence type="ECO:0008006" key="3">
    <source>
        <dbReference type="Google" id="ProtNLM"/>
    </source>
</evidence>
<dbReference type="GO" id="GO:0003677">
    <property type="term" value="F:DNA binding"/>
    <property type="evidence" value="ECO:0007669"/>
    <property type="project" value="InterPro"/>
</dbReference>